<dbReference type="GO" id="GO:0005829">
    <property type="term" value="C:cytosol"/>
    <property type="evidence" value="ECO:0007669"/>
    <property type="project" value="TreeGrafter"/>
</dbReference>
<dbReference type="InterPro" id="IPR001375">
    <property type="entry name" value="Peptidase_S9_cat"/>
</dbReference>
<keyword evidence="4" id="KW-0378">Hydrolase</keyword>
<gene>
    <name evidence="8" type="ORF">APR42_08975</name>
</gene>
<keyword evidence="5" id="KW-0720">Serine protease</keyword>
<evidence type="ECO:0000313" key="8">
    <source>
        <dbReference type="EMBL" id="KRG27870.1"/>
    </source>
</evidence>
<dbReference type="Gene3D" id="2.130.10.120">
    <property type="entry name" value="Prolyl oligopeptidase, N-terminal domain"/>
    <property type="match status" value="1"/>
</dbReference>
<dbReference type="Gene3D" id="3.40.50.1820">
    <property type="entry name" value="alpha/beta hydrolase"/>
    <property type="match status" value="1"/>
</dbReference>
<dbReference type="RefSeq" id="WP_057482544.1">
    <property type="nucleotide sequence ID" value="NZ_BMWR01000004.1"/>
</dbReference>
<feature type="domain" description="Peptidase S9A N-terminal" evidence="7">
    <location>
        <begin position="25"/>
        <end position="437"/>
    </location>
</feature>
<dbReference type="Pfam" id="PF02897">
    <property type="entry name" value="Peptidase_S9_N"/>
    <property type="match status" value="1"/>
</dbReference>
<dbReference type="InterPro" id="IPR029058">
    <property type="entry name" value="AB_hydrolase_fold"/>
</dbReference>
<dbReference type="InterPro" id="IPR023302">
    <property type="entry name" value="Pept_S9A_N"/>
</dbReference>
<name>A0A0Q9ZEY5_9FLAO</name>
<evidence type="ECO:0000313" key="9">
    <source>
        <dbReference type="Proteomes" id="UP000051643"/>
    </source>
</evidence>
<feature type="domain" description="Peptidase S9 prolyl oligopeptidase catalytic" evidence="6">
    <location>
        <begin position="498"/>
        <end position="714"/>
    </location>
</feature>
<dbReference type="GO" id="GO:0004252">
    <property type="term" value="F:serine-type endopeptidase activity"/>
    <property type="evidence" value="ECO:0007669"/>
    <property type="project" value="UniProtKB-EC"/>
</dbReference>
<dbReference type="EC" id="3.4.21.26" evidence="2"/>
<reference evidence="8" key="1">
    <citation type="submission" date="2015-10" db="EMBL/GenBank/DDBJ databases">
        <title>Draft genome sequence of Salegentibacter mishustinae KCTC 12263.</title>
        <authorList>
            <person name="Lin W."/>
            <person name="Zheng Q."/>
        </authorList>
    </citation>
    <scope>NUCLEOTIDE SEQUENCE [LARGE SCALE GENOMIC DNA]</scope>
    <source>
        <strain evidence="8">KCTC 12263</strain>
    </source>
</reference>
<dbReference type="PRINTS" id="PR00862">
    <property type="entry name" value="PROLIGOPTASE"/>
</dbReference>
<evidence type="ECO:0000259" key="6">
    <source>
        <dbReference type="Pfam" id="PF00326"/>
    </source>
</evidence>
<proteinExistence type="predicted"/>
<evidence type="ECO:0000256" key="1">
    <source>
        <dbReference type="ARBA" id="ARBA00001070"/>
    </source>
</evidence>
<sequence length="717" mass="82149">MRNFTILLFLFSGITTFCQNEYDYPKAPKEATTNTYFEEVVEDPYQYMENSSDAKLQNWLEEQARFTRAQSKKQTNYWDLRAQIATMYRVRREKTEDHIKKDSKFEDKFETKEDWNPYTGSMDLLYKLKDQQNWKKLISGKDIISSKEERVLYGNTSINESENLIAVAISVNGSDWAQGHIYDLTTGSKFPYTIKNIRTSTNLEWDGRKLYYTAYKKPKEGRELLDTPTHKTLYRLSINNAAANPEPIYKNPDTSGTYNFWYDIHEKNLKLFHHIHSRGTWYNAISIADLNKENFQPRRFLVYPAEENVELSIKHIKGDSVFLKTTIGAPKGKVLLANLNTPNKLSEFIPEYDIDLQYVLKLGKDKLACIYRNEGQNIALIFNLKGELLRKIDFPKGKKLNHFYEFNDDARTTKFSISSFFHPTTWYQLDLDNLEFKPSESISVPYDINSLETRYVTYTSKDGTEINMYITCDKETVLDGTNPVLMYGYGGYGTTVEPSFSYATGLLLAHGGILAVPNIRGGGANGSDWALAGRRLKKQNAIDDFIAAGEYLIKNNYTSSEKFVIKGGSHGALLVEAAATQRPELFKAVIAEAGPYDMLRFNLFTVGGMNTNLKEFGTPENLEDYRNLKSYSPLHNITEGKRYPNTLLITGDTDDRVPPHHSYKFLAKLQELGDPSGLYHLYVTPGSGHGGALKKQDSHNKILYEYYFLFEQLGIEL</sequence>
<dbReference type="InterPro" id="IPR002470">
    <property type="entry name" value="Peptidase_S9A"/>
</dbReference>
<dbReference type="OrthoDB" id="9801421at2"/>
<dbReference type="InterPro" id="IPR051167">
    <property type="entry name" value="Prolyl_oligopep/macrocyclase"/>
</dbReference>
<dbReference type="AlphaFoldDB" id="A0A0Q9ZEY5"/>
<comment type="caution">
    <text evidence="8">The sequence shown here is derived from an EMBL/GenBank/DDBJ whole genome shotgun (WGS) entry which is preliminary data.</text>
</comment>
<protein>
    <recommendedName>
        <fullName evidence="2">prolyl oligopeptidase</fullName>
        <ecNumber evidence="2">3.4.21.26</ecNumber>
    </recommendedName>
</protein>
<keyword evidence="9" id="KW-1185">Reference proteome</keyword>
<keyword evidence="3" id="KW-0645">Protease</keyword>
<dbReference type="SUPFAM" id="SSF50993">
    <property type="entry name" value="Peptidase/esterase 'gauge' domain"/>
    <property type="match status" value="1"/>
</dbReference>
<dbReference type="Pfam" id="PF00326">
    <property type="entry name" value="Peptidase_S9"/>
    <property type="match status" value="1"/>
</dbReference>
<dbReference type="PANTHER" id="PTHR42881">
    <property type="entry name" value="PROLYL ENDOPEPTIDASE"/>
    <property type="match status" value="1"/>
</dbReference>
<evidence type="ECO:0000256" key="3">
    <source>
        <dbReference type="ARBA" id="ARBA00022670"/>
    </source>
</evidence>
<evidence type="ECO:0000256" key="5">
    <source>
        <dbReference type="ARBA" id="ARBA00022825"/>
    </source>
</evidence>
<dbReference type="SUPFAM" id="SSF53474">
    <property type="entry name" value="alpha/beta-Hydrolases"/>
    <property type="match status" value="1"/>
</dbReference>
<dbReference type="EMBL" id="LKTP01000034">
    <property type="protein sequence ID" value="KRG27870.1"/>
    <property type="molecule type" value="Genomic_DNA"/>
</dbReference>
<dbReference type="Proteomes" id="UP000051643">
    <property type="component" value="Unassembled WGS sequence"/>
</dbReference>
<evidence type="ECO:0000256" key="2">
    <source>
        <dbReference type="ARBA" id="ARBA00011897"/>
    </source>
</evidence>
<organism evidence="8 9">
    <name type="scientific">Salegentibacter mishustinae</name>
    <dbReference type="NCBI Taxonomy" id="270918"/>
    <lineage>
        <taxon>Bacteria</taxon>
        <taxon>Pseudomonadati</taxon>
        <taxon>Bacteroidota</taxon>
        <taxon>Flavobacteriia</taxon>
        <taxon>Flavobacteriales</taxon>
        <taxon>Flavobacteriaceae</taxon>
        <taxon>Salegentibacter</taxon>
    </lineage>
</organism>
<dbReference type="GO" id="GO:0070012">
    <property type="term" value="F:oligopeptidase activity"/>
    <property type="evidence" value="ECO:0007669"/>
    <property type="project" value="TreeGrafter"/>
</dbReference>
<evidence type="ECO:0000259" key="7">
    <source>
        <dbReference type="Pfam" id="PF02897"/>
    </source>
</evidence>
<accession>A0A0Q9ZEY5</accession>
<dbReference type="PANTHER" id="PTHR42881:SF2">
    <property type="entry name" value="PROLYL ENDOPEPTIDASE"/>
    <property type="match status" value="1"/>
</dbReference>
<comment type="catalytic activity">
    <reaction evidence="1">
        <text>Hydrolysis of Pro-|-Xaa &gt;&gt; Ala-|-Xaa in oligopeptides.</text>
        <dbReference type="EC" id="3.4.21.26"/>
    </reaction>
</comment>
<evidence type="ECO:0000256" key="4">
    <source>
        <dbReference type="ARBA" id="ARBA00022801"/>
    </source>
</evidence>
<dbReference type="GO" id="GO:0006508">
    <property type="term" value="P:proteolysis"/>
    <property type="evidence" value="ECO:0007669"/>
    <property type="project" value="UniProtKB-KW"/>
</dbReference>